<feature type="transmembrane region" description="Helical" evidence="8">
    <location>
        <begin position="482"/>
        <end position="502"/>
    </location>
</feature>
<evidence type="ECO:0000256" key="2">
    <source>
        <dbReference type="ARBA" id="ARBA00022475"/>
    </source>
</evidence>
<dbReference type="PANTHER" id="PTHR33908">
    <property type="entry name" value="MANNOSYLTRANSFERASE YKCB-RELATED"/>
    <property type="match status" value="1"/>
</dbReference>
<evidence type="ECO:0000256" key="1">
    <source>
        <dbReference type="ARBA" id="ARBA00004651"/>
    </source>
</evidence>
<dbReference type="InterPro" id="IPR050297">
    <property type="entry name" value="LipidA_mod_glycosyltrf_83"/>
</dbReference>
<evidence type="ECO:0000256" key="7">
    <source>
        <dbReference type="ARBA" id="ARBA00023136"/>
    </source>
</evidence>
<evidence type="ECO:0000256" key="8">
    <source>
        <dbReference type="SAM" id="Phobius"/>
    </source>
</evidence>
<evidence type="ECO:0000256" key="4">
    <source>
        <dbReference type="ARBA" id="ARBA00022679"/>
    </source>
</evidence>
<accession>A0A0P9CR54</accession>
<dbReference type="PANTHER" id="PTHR33908:SF11">
    <property type="entry name" value="MEMBRANE PROTEIN"/>
    <property type="match status" value="1"/>
</dbReference>
<dbReference type="STRING" id="471514.AN477_20300"/>
<proteinExistence type="predicted"/>
<dbReference type="GO" id="GO:0005886">
    <property type="term" value="C:plasma membrane"/>
    <property type="evidence" value="ECO:0007669"/>
    <property type="project" value="UniProtKB-SubCell"/>
</dbReference>
<evidence type="ECO:0000256" key="6">
    <source>
        <dbReference type="ARBA" id="ARBA00022989"/>
    </source>
</evidence>
<dbReference type="RefSeq" id="WP_054971016.1">
    <property type="nucleotide sequence ID" value="NZ_LJCO01000090.1"/>
</dbReference>
<dbReference type="AlphaFoldDB" id="A0A0P9CR54"/>
<feature type="transmembrane region" description="Helical" evidence="8">
    <location>
        <begin position="275"/>
        <end position="296"/>
    </location>
</feature>
<comment type="caution">
    <text evidence="9">The sequence shown here is derived from an EMBL/GenBank/DDBJ whole genome shotgun (WGS) entry which is preliminary data.</text>
</comment>
<dbReference type="EMBL" id="LJCO01000090">
    <property type="protein sequence ID" value="KPV41852.1"/>
    <property type="molecule type" value="Genomic_DNA"/>
</dbReference>
<sequence>MVLILGLALTVASAYVWSRSLFIGRLDALTGAMVFFFAQTMMVVWISGVPLHALYTGTVLVVSAVFAALALVTYRATRHNATRFKPDTNATPRQLPMAAPMKIERTGYAAIVLLIVLLLFALWLGYLLPPYFGDELGYHLVSVAYWAHQHAIAEGAPGLWPNVYPRDAELFYSFIYTLSGGTVFIHLSQWFFALGAAVAIIGCARRIGLSRTGGLVAATLFVGMPNVLMQATTAYVDLAFATCFLLGLYFALAYLKTPSWKYALAAGVGAGMSLGIKADGALYVGILALVMLGFAIERRRRAQANSTAVLVLCDAGVFTAALLVFGLYWYVKVWMTYGSPLYPFTFRLFGHTVFPGLYTLQNQVIQPNEPVKFRGSPEFMKTWVAWTSLPQEMTTDMHVGAFGPVWTYLEMPGLFAFTLWTALRRRRLFLGLTLPLWLIFVFQPANWWGRYTLSFGAFGVIAFAWIAEQIGTRPHWRWVGKLLPGLALVGVVGTYGAGAAIVTKVKSMNVSSSAYSSITTHRSPMSLLELSLSLSPAKRTSARLFYPPYRFVDQLASPVTIAYTPNVPYPYLFFGQHAQNRVLEIHASNGQKFYREVSQDRINYLMAASADKEYKYVAAAPREFHPIEKVGGYLVVHVIRRHDTPPG</sequence>
<feature type="transmembrane region" description="Helical" evidence="8">
    <location>
        <begin position="174"/>
        <end position="201"/>
    </location>
</feature>
<comment type="subcellular location">
    <subcellularLocation>
        <location evidence="1">Cell membrane</location>
        <topology evidence="1">Multi-pass membrane protein</topology>
    </subcellularLocation>
</comment>
<keyword evidence="6 8" id="KW-1133">Transmembrane helix</keyword>
<dbReference type="Proteomes" id="UP000050482">
    <property type="component" value="Unassembled WGS sequence"/>
</dbReference>
<keyword evidence="7 8" id="KW-0472">Membrane</keyword>
<feature type="transmembrane region" description="Helical" evidence="8">
    <location>
        <begin position="107"/>
        <end position="128"/>
    </location>
</feature>
<evidence type="ECO:0000313" key="9">
    <source>
        <dbReference type="EMBL" id="KPV41852.1"/>
    </source>
</evidence>
<keyword evidence="10" id="KW-1185">Reference proteome</keyword>
<feature type="transmembrane region" description="Helical" evidence="8">
    <location>
        <begin position="42"/>
        <end position="74"/>
    </location>
</feature>
<feature type="transmembrane region" description="Helical" evidence="8">
    <location>
        <begin position="234"/>
        <end position="255"/>
    </location>
</feature>
<gene>
    <name evidence="9" type="ORF">AN477_20300</name>
</gene>
<keyword evidence="3" id="KW-0328">Glycosyltransferase</keyword>
<keyword evidence="2" id="KW-1003">Cell membrane</keyword>
<dbReference type="GO" id="GO:0009103">
    <property type="term" value="P:lipopolysaccharide biosynthetic process"/>
    <property type="evidence" value="ECO:0007669"/>
    <property type="project" value="UniProtKB-ARBA"/>
</dbReference>
<keyword evidence="4" id="KW-0808">Transferase</keyword>
<organism evidence="9 10">
    <name type="scientific">Alicyclobacillus ferrooxydans</name>
    <dbReference type="NCBI Taxonomy" id="471514"/>
    <lineage>
        <taxon>Bacteria</taxon>
        <taxon>Bacillati</taxon>
        <taxon>Bacillota</taxon>
        <taxon>Bacilli</taxon>
        <taxon>Bacillales</taxon>
        <taxon>Alicyclobacillaceae</taxon>
        <taxon>Alicyclobacillus</taxon>
    </lineage>
</organism>
<feature type="transmembrane region" description="Helical" evidence="8">
    <location>
        <begin position="451"/>
        <end position="470"/>
    </location>
</feature>
<protein>
    <submittedName>
        <fullName evidence="9">Uncharacterized protein</fullName>
    </submittedName>
</protein>
<dbReference type="GO" id="GO:0016763">
    <property type="term" value="F:pentosyltransferase activity"/>
    <property type="evidence" value="ECO:0007669"/>
    <property type="project" value="TreeGrafter"/>
</dbReference>
<feature type="transmembrane region" description="Helical" evidence="8">
    <location>
        <begin position="428"/>
        <end position="445"/>
    </location>
</feature>
<feature type="transmembrane region" description="Helical" evidence="8">
    <location>
        <begin position="405"/>
        <end position="423"/>
    </location>
</feature>
<feature type="transmembrane region" description="Helical" evidence="8">
    <location>
        <begin position="308"/>
        <end position="331"/>
    </location>
</feature>
<reference evidence="9 10" key="1">
    <citation type="submission" date="2015-09" db="EMBL/GenBank/DDBJ databases">
        <title>Draft genome sequence of Alicyclobacillus ferrooxydans DSM 22381.</title>
        <authorList>
            <person name="Hemp J."/>
        </authorList>
    </citation>
    <scope>NUCLEOTIDE SEQUENCE [LARGE SCALE GENOMIC DNA]</scope>
    <source>
        <strain evidence="9 10">TC-34</strain>
    </source>
</reference>
<dbReference type="PATRIC" id="fig|471514.4.peg.4122"/>
<keyword evidence="5 8" id="KW-0812">Transmembrane</keyword>
<evidence type="ECO:0000256" key="3">
    <source>
        <dbReference type="ARBA" id="ARBA00022676"/>
    </source>
</evidence>
<evidence type="ECO:0000313" key="10">
    <source>
        <dbReference type="Proteomes" id="UP000050482"/>
    </source>
</evidence>
<evidence type="ECO:0000256" key="5">
    <source>
        <dbReference type="ARBA" id="ARBA00022692"/>
    </source>
</evidence>
<dbReference type="OrthoDB" id="5173339at2"/>
<name>A0A0P9CR54_9BACL</name>